<accession>A0ABY1QP43</accession>
<dbReference type="PANTHER" id="PTHR30483">
    <property type="entry name" value="LEUCINE-SPECIFIC-BINDING PROTEIN"/>
    <property type="match status" value="1"/>
</dbReference>
<dbReference type="CDD" id="cd06327">
    <property type="entry name" value="PBP1_SBP-like"/>
    <property type="match status" value="1"/>
</dbReference>
<organism evidence="5 6">
    <name type="scientific">Noviherbaspirillum suwonense</name>
    <dbReference type="NCBI Taxonomy" id="1224511"/>
    <lineage>
        <taxon>Bacteria</taxon>
        <taxon>Pseudomonadati</taxon>
        <taxon>Pseudomonadota</taxon>
        <taxon>Betaproteobacteria</taxon>
        <taxon>Burkholderiales</taxon>
        <taxon>Oxalobacteraceae</taxon>
        <taxon>Noviherbaspirillum</taxon>
    </lineage>
</organism>
<dbReference type="InterPro" id="IPR028081">
    <property type="entry name" value="Leu-bd"/>
</dbReference>
<proteinExistence type="inferred from homology"/>
<evidence type="ECO:0000256" key="2">
    <source>
        <dbReference type="ARBA" id="ARBA00022729"/>
    </source>
</evidence>
<dbReference type="EMBL" id="FXUL01000024">
    <property type="protein sequence ID" value="SMP76447.1"/>
    <property type="molecule type" value="Genomic_DNA"/>
</dbReference>
<evidence type="ECO:0000313" key="6">
    <source>
        <dbReference type="Proteomes" id="UP001158049"/>
    </source>
</evidence>
<dbReference type="InterPro" id="IPR028082">
    <property type="entry name" value="Peripla_BP_I"/>
</dbReference>
<dbReference type="RefSeq" id="WP_283444765.1">
    <property type="nucleotide sequence ID" value="NZ_FXUL01000024.1"/>
</dbReference>
<sequence>MKLKALAAAVFTLAASASSPPSFAHISGDVIKIGLVIDLSSLYADVTGQGVVEAVKLAIADAGNSINGKKIELLFADYQNKADVAAGKAREWVDLDGVDVLMAGTNSSAALAISKIANEKNKPLLVVSTGTARLTNEECNGYTIHYGYDTVALAKGTGSAVVKQGGKSWYFLTADYSFGASLEKDTSDIVKANGGMVIGSVKHPINASDFSSFLVQAQSSKAQILGLANAGGDTINAIKAANEFGITKTMKLAGLIMFVNDVHALGLSQTQGMYLTDNWYWDQNEESRAWSRRYFDKMKKMPNSIQASSYSAALHYLKSVKATGTDNAEKVLSNMKATPINDMLTKNGTIRVDGRMVSDLYLRQVKAPSESKYPWDYYKGGERIPGDQAFTSRAESKCALWK</sequence>
<evidence type="ECO:0000259" key="4">
    <source>
        <dbReference type="Pfam" id="PF13458"/>
    </source>
</evidence>
<dbReference type="Pfam" id="PF13458">
    <property type="entry name" value="Peripla_BP_6"/>
    <property type="match status" value="1"/>
</dbReference>
<dbReference type="Gene3D" id="3.40.50.2300">
    <property type="match status" value="2"/>
</dbReference>
<keyword evidence="2 3" id="KW-0732">Signal</keyword>
<protein>
    <submittedName>
        <fullName evidence="5">Branched-chain amino acid transport system substrate-binding protein</fullName>
    </submittedName>
</protein>
<feature type="domain" description="Leucine-binding protein" evidence="4">
    <location>
        <begin position="31"/>
        <end position="366"/>
    </location>
</feature>
<evidence type="ECO:0000256" key="3">
    <source>
        <dbReference type="SAM" id="SignalP"/>
    </source>
</evidence>
<gene>
    <name evidence="5" type="ORF">SAMN06295970_12459</name>
</gene>
<dbReference type="InterPro" id="IPR051010">
    <property type="entry name" value="BCAA_transport"/>
</dbReference>
<dbReference type="Proteomes" id="UP001158049">
    <property type="component" value="Unassembled WGS sequence"/>
</dbReference>
<name>A0ABY1QP43_9BURK</name>
<feature type="signal peptide" evidence="3">
    <location>
        <begin position="1"/>
        <end position="24"/>
    </location>
</feature>
<reference evidence="5 6" key="1">
    <citation type="submission" date="2017-05" db="EMBL/GenBank/DDBJ databases">
        <authorList>
            <person name="Varghese N."/>
            <person name="Submissions S."/>
        </authorList>
    </citation>
    <scope>NUCLEOTIDE SEQUENCE [LARGE SCALE GENOMIC DNA]</scope>
    <source>
        <strain evidence="5 6">DSM 26001</strain>
    </source>
</reference>
<feature type="chain" id="PRO_5045974296" evidence="3">
    <location>
        <begin position="25"/>
        <end position="402"/>
    </location>
</feature>
<dbReference type="PANTHER" id="PTHR30483:SF6">
    <property type="entry name" value="PERIPLASMIC BINDING PROTEIN OF ABC TRANSPORTER FOR NATURAL AMINO ACIDS"/>
    <property type="match status" value="1"/>
</dbReference>
<dbReference type="SUPFAM" id="SSF53822">
    <property type="entry name" value="Periplasmic binding protein-like I"/>
    <property type="match status" value="1"/>
</dbReference>
<comment type="similarity">
    <text evidence="1">Belongs to the leucine-binding protein family.</text>
</comment>
<evidence type="ECO:0000313" key="5">
    <source>
        <dbReference type="EMBL" id="SMP76447.1"/>
    </source>
</evidence>
<evidence type="ECO:0000256" key="1">
    <source>
        <dbReference type="ARBA" id="ARBA00010062"/>
    </source>
</evidence>
<keyword evidence="6" id="KW-1185">Reference proteome</keyword>
<comment type="caution">
    <text evidence="5">The sequence shown here is derived from an EMBL/GenBank/DDBJ whole genome shotgun (WGS) entry which is preliminary data.</text>
</comment>